<gene>
    <name evidence="3" type="ORF">B0A55_08423</name>
</gene>
<dbReference type="Proteomes" id="UP000309340">
    <property type="component" value="Unassembled WGS sequence"/>
</dbReference>
<organism evidence="3 4">
    <name type="scientific">Friedmanniomyces simplex</name>
    <dbReference type="NCBI Taxonomy" id="329884"/>
    <lineage>
        <taxon>Eukaryota</taxon>
        <taxon>Fungi</taxon>
        <taxon>Dikarya</taxon>
        <taxon>Ascomycota</taxon>
        <taxon>Pezizomycotina</taxon>
        <taxon>Dothideomycetes</taxon>
        <taxon>Dothideomycetidae</taxon>
        <taxon>Mycosphaerellales</taxon>
        <taxon>Teratosphaeriaceae</taxon>
        <taxon>Friedmanniomyces</taxon>
    </lineage>
</organism>
<keyword evidence="2" id="KW-0472">Membrane</keyword>
<comment type="caution">
    <text evidence="3">The sequence shown here is derived from an EMBL/GenBank/DDBJ whole genome shotgun (WGS) entry which is preliminary data.</text>
</comment>
<keyword evidence="4" id="KW-1185">Reference proteome</keyword>
<evidence type="ECO:0000256" key="1">
    <source>
        <dbReference type="SAM" id="MobiDB-lite"/>
    </source>
</evidence>
<reference evidence="3 4" key="1">
    <citation type="submission" date="2017-03" db="EMBL/GenBank/DDBJ databases">
        <title>Genomes of endolithic fungi from Antarctica.</title>
        <authorList>
            <person name="Coleine C."/>
            <person name="Masonjones S."/>
            <person name="Stajich J.E."/>
        </authorList>
    </citation>
    <scope>NUCLEOTIDE SEQUENCE [LARGE SCALE GENOMIC DNA]</scope>
    <source>
        <strain evidence="3 4">CCFEE 5184</strain>
    </source>
</reference>
<protein>
    <submittedName>
        <fullName evidence="3">Uncharacterized protein</fullName>
    </submittedName>
</protein>
<evidence type="ECO:0000256" key="2">
    <source>
        <dbReference type="SAM" id="Phobius"/>
    </source>
</evidence>
<keyword evidence="2" id="KW-0812">Transmembrane</keyword>
<dbReference type="OrthoDB" id="3832994at2759"/>
<feature type="region of interest" description="Disordered" evidence="1">
    <location>
        <begin position="195"/>
        <end position="229"/>
    </location>
</feature>
<accession>A0A4U0WS09</accession>
<dbReference type="EMBL" id="NAJQ01000660">
    <property type="protein sequence ID" value="TKA66264.1"/>
    <property type="molecule type" value="Genomic_DNA"/>
</dbReference>
<keyword evidence="2" id="KW-1133">Transmembrane helix</keyword>
<name>A0A4U0WS09_9PEZI</name>
<proteinExistence type="predicted"/>
<feature type="transmembrane region" description="Helical" evidence="2">
    <location>
        <begin position="107"/>
        <end position="131"/>
    </location>
</feature>
<dbReference type="AlphaFoldDB" id="A0A4U0WS09"/>
<sequence length="309" mass="34302">MSVADMRPEGIMSPEASLDVPTYRSTFTDTSAYAVLTAKPTSIQHASSPITTDPTCSLCDDSMPGIQAGPPTYTASYPTHAPTSPVTGGFYTLGATSRGVAWYQQAWTLPVALLLCCYAMFSCVLLGVLLYTGRLDLHGNLHVGRLGRIYRERRGFYNERMSVWTSGLSTWEDTAPYRLETPEEVEARVREQRGTARISASVTHEAPQVPSSRTSVAETEPLRADDGPPIELQIFPAGVGGERHYVFYRGDDRRVVRVTGDGVVPYATDAERMRLRHVATREQYERQAHMLRMHHLNELQASMARAGWM</sequence>
<evidence type="ECO:0000313" key="3">
    <source>
        <dbReference type="EMBL" id="TKA66264.1"/>
    </source>
</evidence>
<evidence type="ECO:0000313" key="4">
    <source>
        <dbReference type="Proteomes" id="UP000309340"/>
    </source>
</evidence>